<gene>
    <name evidence="5" type="ORF">TAPDE_002977</name>
</gene>
<dbReference type="Proteomes" id="UP000013776">
    <property type="component" value="Unassembled WGS sequence"/>
</dbReference>
<feature type="transmembrane region" description="Helical" evidence="2">
    <location>
        <begin position="717"/>
        <end position="737"/>
    </location>
</feature>
<dbReference type="EMBL" id="CAHR02000104">
    <property type="protein sequence ID" value="CCG82842.1"/>
    <property type="molecule type" value="Genomic_DNA"/>
</dbReference>
<keyword evidence="2" id="KW-0812">Transmembrane</keyword>
<dbReference type="STRING" id="1097556.R4XHF2"/>
<keyword evidence="2" id="KW-1133">Transmembrane helix</keyword>
<evidence type="ECO:0000259" key="4">
    <source>
        <dbReference type="Pfam" id="PF25550"/>
    </source>
</evidence>
<dbReference type="Pfam" id="PF25550">
    <property type="entry name" value="DUF7928"/>
    <property type="match status" value="1"/>
</dbReference>
<sequence>MRNPFAKKQVSEAKVDEPRTPTRPVVPKNLSVYDQAFSQIDSAEIVIKHLYRHGVSKYWFPNDRGSTSSSPVMLPGGTFGALPKDASVALKIGQESGMRCYPPIKGTFGSAVQNFGFKVVMKVECDVVVAILDKLATINTPISEVPLNESTRIQIIEDMSLLSRVRKAQLATFVREEKALVVTKLEELMIACVYTSSASEKLDQTQLAIVEINSEQLESQAVVDRAPIYIIPFIVGLAVAALMTFMSLALRALVIQSMADGRFLRMTLVLVLPFMAAFSCFFTIVLATSFTQIFGPVSQVATNSLYHSTKPPKRMSGVLPHITIQCPVYKESLVSVIEPTMASVRQAVTTYELQGGTASIFCNDDGMQLLDPDDAGLRKEYYARNNIGWVARPPHGKDGFVRAGRFKKASNMNFALKLSHELEVKLSMIQRDEHWTADMEREAEKKCFQSVTENNPDSWAAGDIRIGDIILLIDSDTRVPQDCLIDAASEFDESPDLAILQHSSGVMMVVNNYWEHCIAHFTNIVYSSIRYACASGDIAPFVGHNAFLRWRAIQETMYTEEGLVTTKDINGESQRYTQQPINKWWSEAHVSEDFEMSLKLQIKGYKIRLASYSNDEFLEGVSLTVYDELARWQKYAYGCSELVFHPLKFWFTRGPFTKLFRTFLRANVPGFYKFTSCSYIFSYYAIASAWLFNFINYFAVGWFAISLDHFYLSSWEVFLAVCFVFGIVSPLCHAILYHRTKQGNMGFLDRLLKNYGWSILLTIFLGGISLHVAMALLCHLFGINMQWGITAKELDKSNFWIELPKIAKSFKFTYIFLTVAILGMIILSTPIVPAGWQIRSCYSTLPLGWMLASHFLMPIVLNPQLMAFSF</sequence>
<feature type="compositionally biased region" description="Basic and acidic residues" evidence="1">
    <location>
        <begin position="9"/>
        <end position="20"/>
    </location>
</feature>
<organism evidence="5 6">
    <name type="scientific">Taphrina deformans (strain PYCC 5710 / ATCC 11124 / CBS 356.35 / IMI 108563 / JCM 9778 / NBRC 8474)</name>
    <name type="common">Peach leaf curl fungus</name>
    <name type="synonym">Lalaria deformans</name>
    <dbReference type="NCBI Taxonomy" id="1097556"/>
    <lineage>
        <taxon>Eukaryota</taxon>
        <taxon>Fungi</taxon>
        <taxon>Dikarya</taxon>
        <taxon>Ascomycota</taxon>
        <taxon>Taphrinomycotina</taxon>
        <taxon>Taphrinomycetes</taxon>
        <taxon>Taphrinales</taxon>
        <taxon>Taphrinaceae</taxon>
        <taxon>Taphrina</taxon>
    </lineage>
</organism>
<feature type="transmembrane region" description="Helical" evidence="2">
    <location>
        <begin position="229"/>
        <end position="254"/>
    </location>
</feature>
<keyword evidence="6" id="KW-1185">Reference proteome</keyword>
<comment type="caution">
    <text evidence="5">The sequence shown here is derived from an EMBL/GenBank/DDBJ whole genome shotgun (WGS) entry which is preliminary data.</text>
</comment>
<dbReference type="InterPro" id="IPR057688">
    <property type="entry name" value="DUF7928"/>
</dbReference>
<feature type="transmembrane region" description="Helical" evidence="2">
    <location>
        <begin position="842"/>
        <end position="861"/>
    </location>
</feature>
<evidence type="ECO:0000259" key="3">
    <source>
        <dbReference type="Pfam" id="PF13632"/>
    </source>
</evidence>
<evidence type="ECO:0000256" key="2">
    <source>
        <dbReference type="SAM" id="Phobius"/>
    </source>
</evidence>
<dbReference type="InterPro" id="IPR029044">
    <property type="entry name" value="Nucleotide-diphossugar_trans"/>
</dbReference>
<dbReference type="SUPFAM" id="SSF53448">
    <property type="entry name" value="Nucleotide-diphospho-sugar transferases"/>
    <property type="match status" value="1"/>
</dbReference>
<protein>
    <submittedName>
        <fullName evidence="5">Uncharacterized protein</fullName>
    </submittedName>
</protein>
<dbReference type="PANTHER" id="PTHR35408">
    <property type="entry name" value="CHROMOSOME 15, WHOLE GENOME SHOTGUN SEQUENCE"/>
    <property type="match status" value="1"/>
</dbReference>
<dbReference type="Pfam" id="PF13632">
    <property type="entry name" value="Glyco_trans_2_3"/>
    <property type="match status" value="1"/>
</dbReference>
<dbReference type="OrthoDB" id="38531at2759"/>
<accession>R4XHF2</accession>
<feature type="domain" description="DUF7928" evidence="4">
    <location>
        <begin position="43"/>
        <end position="182"/>
    </location>
</feature>
<dbReference type="VEuPathDB" id="FungiDB:TAPDE_002977"/>
<dbReference type="eggNOG" id="ENOG502QTAT">
    <property type="taxonomic scope" value="Eukaryota"/>
</dbReference>
<feature type="domain" description="Glycosyltransferase 2-like" evidence="3">
    <location>
        <begin position="469"/>
        <end position="693"/>
    </location>
</feature>
<dbReference type="PANTHER" id="PTHR35408:SF3">
    <property type="entry name" value="GLYCOSYLTRANSFERASE 2-LIKE DOMAIN-CONTAINING PROTEIN"/>
    <property type="match status" value="1"/>
</dbReference>
<proteinExistence type="predicted"/>
<feature type="transmembrane region" description="Helical" evidence="2">
    <location>
        <begin position="814"/>
        <end position="836"/>
    </location>
</feature>
<evidence type="ECO:0000313" key="6">
    <source>
        <dbReference type="Proteomes" id="UP000013776"/>
    </source>
</evidence>
<keyword evidence="2" id="KW-0472">Membrane</keyword>
<dbReference type="InterPro" id="IPR001173">
    <property type="entry name" value="Glyco_trans_2-like"/>
</dbReference>
<evidence type="ECO:0000256" key="1">
    <source>
        <dbReference type="SAM" id="MobiDB-lite"/>
    </source>
</evidence>
<name>R4XHF2_TAPDE</name>
<reference evidence="5 6" key="1">
    <citation type="journal article" date="2013" name="MBio">
        <title>Genome sequencing of the plant pathogen Taphrina deformans, the causal agent of peach leaf curl.</title>
        <authorList>
            <person name="Cisse O.H."/>
            <person name="Almeida J.M.G.C.F."/>
            <person name="Fonseca A."/>
            <person name="Kumar A.A."/>
            <person name="Salojaervi J."/>
            <person name="Overmyer K."/>
            <person name="Hauser P.M."/>
            <person name="Pagni M."/>
        </authorList>
    </citation>
    <scope>NUCLEOTIDE SEQUENCE [LARGE SCALE GENOMIC DNA]</scope>
    <source>
        <strain evidence="6">PYCC 5710 / ATCC 11124 / CBS 356.35 / IMI 108563 / JCM 9778 / NBRC 8474</strain>
    </source>
</reference>
<feature type="transmembrane region" description="Helical" evidence="2">
    <location>
        <begin position="757"/>
        <end position="782"/>
    </location>
</feature>
<evidence type="ECO:0000313" key="5">
    <source>
        <dbReference type="EMBL" id="CCG82842.1"/>
    </source>
</evidence>
<feature type="transmembrane region" description="Helical" evidence="2">
    <location>
        <begin position="681"/>
        <end position="705"/>
    </location>
</feature>
<feature type="region of interest" description="Disordered" evidence="1">
    <location>
        <begin position="1"/>
        <end position="23"/>
    </location>
</feature>
<dbReference type="Gene3D" id="3.90.550.10">
    <property type="entry name" value="Spore Coat Polysaccharide Biosynthesis Protein SpsA, Chain A"/>
    <property type="match status" value="1"/>
</dbReference>
<dbReference type="AlphaFoldDB" id="R4XHF2"/>
<feature type="transmembrane region" description="Helical" evidence="2">
    <location>
        <begin position="266"/>
        <end position="290"/>
    </location>
</feature>